<protein>
    <submittedName>
        <fullName evidence="2">Uncharacterized protein</fullName>
    </submittedName>
</protein>
<keyword evidence="1" id="KW-0812">Transmembrane</keyword>
<reference evidence="2 3" key="1">
    <citation type="submission" date="2024-02" db="EMBL/GenBank/DDBJ databases">
        <title>High-quality chromosome-scale genome assembly of Pensacola bahiagrass (Paspalum notatum Flugge var. saurae).</title>
        <authorList>
            <person name="Vega J.M."/>
            <person name="Podio M."/>
            <person name="Orjuela J."/>
            <person name="Siena L.A."/>
            <person name="Pessino S.C."/>
            <person name="Combes M.C."/>
            <person name="Mariac C."/>
            <person name="Albertini E."/>
            <person name="Pupilli F."/>
            <person name="Ortiz J.P.A."/>
            <person name="Leblanc O."/>
        </authorList>
    </citation>
    <scope>NUCLEOTIDE SEQUENCE [LARGE SCALE GENOMIC DNA]</scope>
    <source>
        <strain evidence="2">R1</strain>
        <tissue evidence="2">Leaf</tissue>
    </source>
</reference>
<dbReference type="Proteomes" id="UP001341281">
    <property type="component" value="Chromosome 01"/>
</dbReference>
<sequence>MTKVTFTAFLAISLPSFHGSISWSTHAFIICTAMSVLFGLSWRFLTHFKHSAAVWTAKVACVFTYGCLGAAAFPFVFMATQALADADEECHIPCNPGYS</sequence>
<dbReference type="EMBL" id="CP144745">
    <property type="protein sequence ID" value="WVZ54916.1"/>
    <property type="molecule type" value="Genomic_DNA"/>
</dbReference>
<name>A0AAQ3SIR0_PASNO</name>
<keyword evidence="1" id="KW-1133">Transmembrane helix</keyword>
<accession>A0AAQ3SIR0</accession>
<keyword evidence="1" id="KW-0472">Membrane</keyword>
<dbReference type="AlphaFoldDB" id="A0AAQ3SIR0"/>
<evidence type="ECO:0000256" key="1">
    <source>
        <dbReference type="SAM" id="Phobius"/>
    </source>
</evidence>
<organism evidence="2 3">
    <name type="scientific">Paspalum notatum var. saurae</name>
    <dbReference type="NCBI Taxonomy" id="547442"/>
    <lineage>
        <taxon>Eukaryota</taxon>
        <taxon>Viridiplantae</taxon>
        <taxon>Streptophyta</taxon>
        <taxon>Embryophyta</taxon>
        <taxon>Tracheophyta</taxon>
        <taxon>Spermatophyta</taxon>
        <taxon>Magnoliopsida</taxon>
        <taxon>Liliopsida</taxon>
        <taxon>Poales</taxon>
        <taxon>Poaceae</taxon>
        <taxon>PACMAD clade</taxon>
        <taxon>Panicoideae</taxon>
        <taxon>Andropogonodae</taxon>
        <taxon>Paspaleae</taxon>
        <taxon>Paspalinae</taxon>
        <taxon>Paspalum</taxon>
    </lineage>
</organism>
<evidence type="ECO:0000313" key="3">
    <source>
        <dbReference type="Proteomes" id="UP001341281"/>
    </source>
</evidence>
<evidence type="ECO:0000313" key="2">
    <source>
        <dbReference type="EMBL" id="WVZ54916.1"/>
    </source>
</evidence>
<proteinExistence type="predicted"/>
<keyword evidence="3" id="KW-1185">Reference proteome</keyword>
<feature type="transmembrane region" description="Helical" evidence="1">
    <location>
        <begin position="51"/>
        <end position="77"/>
    </location>
</feature>
<gene>
    <name evidence="2" type="ORF">U9M48_005652</name>
</gene>